<comment type="caution">
    <text evidence="2">The sequence shown here is derived from an EMBL/GenBank/DDBJ whole genome shotgun (WGS) entry which is preliminary data.</text>
</comment>
<protein>
    <submittedName>
        <fullName evidence="2">Uncharacterized protein</fullName>
    </submittedName>
</protein>
<proteinExistence type="predicted"/>
<dbReference type="Proteomes" id="UP000290289">
    <property type="component" value="Chromosome 3"/>
</dbReference>
<sequence length="117" mass="12908">MKSNGHNQANHFYTPTASSEALQPQKHFSLPTSAPPIYPHSPNNPSFFPNKISTICFLVLKDFFLFKSLLPTPTAYPGKNSVLAIASFLGLSFRTPLLQVSGNVSFFGGSYSNNYKY</sequence>
<accession>A0A498KGG0</accession>
<gene>
    <name evidence="2" type="ORF">DVH24_038837</name>
</gene>
<organism evidence="2 3">
    <name type="scientific">Malus domestica</name>
    <name type="common">Apple</name>
    <name type="synonym">Pyrus malus</name>
    <dbReference type="NCBI Taxonomy" id="3750"/>
    <lineage>
        <taxon>Eukaryota</taxon>
        <taxon>Viridiplantae</taxon>
        <taxon>Streptophyta</taxon>
        <taxon>Embryophyta</taxon>
        <taxon>Tracheophyta</taxon>
        <taxon>Spermatophyta</taxon>
        <taxon>Magnoliopsida</taxon>
        <taxon>eudicotyledons</taxon>
        <taxon>Gunneridae</taxon>
        <taxon>Pentapetalae</taxon>
        <taxon>rosids</taxon>
        <taxon>fabids</taxon>
        <taxon>Rosales</taxon>
        <taxon>Rosaceae</taxon>
        <taxon>Amygdaloideae</taxon>
        <taxon>Maleae</taxon>
        <taxon>Malus</taxon>
    </lineage>
</organism>
<dbReference type="EMBL" id="RDQH01000329">
    <property type="protein sequence ID" value="RXI04563.1"/>
    <property type="molecule type" value="Genomic_DNA"/>
</dbReference>
<dbReference type="AlphaFoldDB" id="A0A498KGG0"/>
<feature type="compositionally biased region" description="Polar residues" evidence="1">
    <location>
        <begin position="1"/>
        <end position="22"/>
    </location>
</feature>
<evidence type="ECO:0000256" key="1">
    <source>
        <dbReference type="SAM" id="MobiDB-lite"/>
    </source>
</evidence>
<feature type="region of interest" description="Disordered" evidence="1">
    <location>
        <begin position="1"/>
        <end position="37"/>
    </location>
</feature>
<name>A0A498KGG0_MALDO</name>
<keyword evidence="3" id="KW-1185">Reference proteome</keyword>
<evidence type="ECO:0000313" key="2">
    <source>
        <dbReference type="EMBL" id="RXI04563.1"/>
    </source>
</evidence>
<evidence type="ECO:0000313" key="3">
    <source>
        <dbReference type="Proteomes" id="UP000290289"/>
    </source>
</evidence>
<reference evidence="2 3" key="1">
    <citation type="submission" date="2018-10" db="EMBL/GenBank/DDBJ databases">
        <title>A high-quality apple genome assembly.</title>
        <authorList>
            <person name="Hu J."/>
        </authorList>
    </citation>
    <scope>NUCLEOTIDE SEQUENCE [LARGE SCALE GENOMIC DNA]</scope>
    <source>
        <strain evidence="3">cv. HFTH1</strain>
        <tissue evidence="2">Young leaf</tissue>
    </source>
</reference>